<evidence type="ECO:0000256" key="2">
    <source>
        <dbReference type="ARBA" id="ARBA00022748"/>
    </source>
</evidence>
<comment type="subcellular location">
    <subcellularLocation>
        <location evidence="1">Cell envelope</location>
    </subcellularLocation>
</comment>
<dbReference type="EMBL" id="JBHLTF010000003">
    <property type="protein sequence ID" value="MFC0716386.1"/>
    <property type="molecule type" value="Genomic_DNA"/>
</dbReference>
<evidence type="ECO:0000256" key="6">
    <source>
        <dbReference type="SAM" id="SignalP"/>
    </source>
</evidence>
<protein>
    <submittedName>
        <fullName evidence="8">TlpA family protein disulfide reductase</fullName>
    </submittedName>
</protein>
<dbReference type="PROSITE" id="PS51257">
    <property type="entry name" value="PROKAR_LIPOPROTEIN"/>
    <property type="match status" value="1"/>
</dbReference>
<gene>
    <name evidence="8" type="ORF">ACFFFU_01210</name>
</gene>
<dbReference type="SUPFAM" id="SSF52833">
    <property type="entry name" value="Thioredoxin-like"/>
    <property type="match status" value="1"/>
</dbReference>
<evidence type="ECO:0000313" key="9">
    <source>
        <dbReference type="Proteomes" id="UP001589898"/>
    </source>
</evidence>
<dbReference type="InterPro" id="IPR050553">
    <property type="entry name" value="Thioredoxin_ResA/DsbE_sf"/>
</dbReference>
<dbReference type="Gene3D" id="3.40.30.10">
    <property type="entry name" value="Glutaredoxin"/>
    <property type="match status" value="1"/>
</dbReference>
<evidence type="ECO:0000256" key="1">
    <source>
        <dbReference type="ARBA" id="ARBA00004196"/>
    </source>
</evidence>
<comment type="caution">
    <text evidence="8">The sequence shown here is derived from an EMBL/GenBank/DDBJ whole genome shotgun (WGS) entry which is preliminary data.</text>
</comment>
<dbReference type="CDD" id="cd02966">
    <property type="entry name" value="TlpA_like_family"/>
    <property type="match status" value="1"/>
</dbReference>
<evidence type="ECO:0000256" key="4">
    <source>
        <dbReference type="ARBA" id="ARBA00023284"/>
    </source>
</evidence>
<keyword evidence="2" id="KW-0201">Cytochrome c-type biogenesis</keyword>
<feature type="compositionally biased region" description="Low complexity" evidence="5">
    <location>
        <begin position="30"/>
        <end position="46"/>
    </location>
</feature>
<dbReference type="PROSITE" id="PS00194">
    <property type="entry name" value="THIOREDOXIN_1"/>
    <property type="match status" value="1"/>
</dbReference>
<feature type="signal peptide" evidence="6">
    <location>
        <begin position="1"/>
        <end position="27"/>
    </location>
</feature>
<feature type="compositionally biased region" description="Low complexity" evidence="5">
    <location>
        <begin position="55"/>
        <end position="69"/>
    </location>
</feature>
<feature type="domain" description="Thioredoxin" evidence="7">
    <location>
        <begin position="68"/>
        <end position="206"/>
    </location>
</feature>
<feature type="region of interest" description="Disordered" evidence="5">
    <location>
        <begin position="30"/>
        <end position="71"/>
    </location>
</feature>
<proteinExistence type="predicted"/>
<accession>A0ABV6SVY8</accession>
<name>A0ABV6SVY8_9GAMM</name>
<dbReference type="InterPro" id="IPR017937">
    <property type="entry name" value="Thioredoxin_CS"/>
</dbReference>
<reference evidence="8 9" key="1">
    <citation type="submission" date="2024-09" db="EMBL/GenBank/DDBJ databases">
        <authorList>
            <person name="Sun Q."/>
            <person name="Mori K."/>
        </authorList>
    </citation>
    <scope>NUCLEOTIDE SEQUENCE [LARGE SCALE GENOMIC DNA]</scope>
    <source>
        <strain evidence="8 9">KCTC 52403</strain>
    </source>
</reference>
<organism evidence="8 9">
    <name type="scientific">Luteimonas padinae</name>
    <dbReference type="NCBI Taxonomy" id="1714359"/>
    <lineage>
        <taxon>Bacteria</taxon>
        <taxon>Pseudomonadati</taxon>
        <taxon>Pseudomonadota</taxon>
        <taxon>Gammaproteobacteria</taxon>
        <taxon>Lysobacterales</taxon>
        <taxon>Lysobacteraceae</taxon>
        <taxon>Luteimonas</taxon>
    </lineage>
</organism>
<keyword evidence="6" id="KW-0732">Signal</keyword>
<dbReference type="PANTHER" id="PTHR42852:SF6">
    <property type="entry name" value="THIOL:DISULFIDE INTERCHANGE PROTEIN DSBE"/>
    <property type="match status" value="1"/>
</dbReference>
<dbReference type="InterPro" id="IPR013740">
    <property type="entry name" value="Redoxin"/>
</dbReference>
<dbReference type="PANTHER" id="PTHR42852">
    <property type="entry name" value="THIOL:DISULFIDE INTERCHANGE PROTEIN DSBE"/>
    <property type="match status" value="1"/>
</dbReference>
<sequence length="213" mass="22288">MTAMPLRHTLAICLALLLLAGCQRDQADTAAAPATGAAAGQGQDADAPGDRDAGDAQPAAPGEAADAPASSEEFPALVVTTLDGARYDLAERRGRWVVVNFWATWCAPCLKEMPELSALDALREHVEVIGLAYEETDADTLRAFLARHPVVYPVAIVRTYEPPADFPTPRGLPLTVLVAPDGRRVKTFLGPVTALELEQAIEAAGGPAPGEGA</sequence>
<dbReference type="InterPro" id="IPR036249">
    <property type="entry name" value="Thioredoxin-like_sf"/>
</dbReference>
<evidence type="ECO:0000256" key="3">
    <source>
        <dbReference type="ARBA" id="ARBA00023157"/>
    </source>
</evidence>
<dbReference type="PROSITE" id="PS51352">
    <property type="entry name" value="THIOREDOXIN_2"/>
    <property type="match status" value="1"/>
</dbReference>
<evidence type="ECO:0000313" key="8">
    <source>
        <dbReference type="EMBL" id="MFC0716386.1"/>
    </source>
</evidence>
<feature type="chain" id="PRO_5046398102" evidence="6">
    <location>
        <begin position="28"/>
        <end position="213"/>
    </location>
</feature>
<dbReference type="Proteomes" id="UP001589898">
    <property type="component" value="Unassembled WGS sequence"/>
</dbReference>
<keyword evidence="3" id="KW-1015">Disulfide bond</keyword>
<evidence type="ECO:0000259" key="7">
    <source>
        <dbReference type="PROSITE" id="PS51352"/>
    </source>
</evidence>
<keyword evidence="9" id="KW-1185">Reference proteome</keyword>
<evidence type="ECO:0000256" key="5">
    <source>
        <dbReference type="SAM" id="MobiDB-lite"/>
    </source>
</evidence>
<dbReference type="RefSeq" id="WP_189498893.1">
    <property type="nucleotide sequence ID" value="NZ_BMZT01000011.1"/>
</dbReference>
<dbReference type="Pfam" id="PF08534">
    <property type="entry name" value="Redoxin"/>
    <property type="match status" value="1"/>
</dbReference>
<dbReference type="InterPro" id="IPR013766">
    <property type="entry name" value="Thioredoxin_domain"/>
</dbReference>
<keyword evidence="4" id="KW-0676">Redox-active center</keyword>